<organism evidence="2 3">
    <name type="scientific">Xanthomonas oryzae pv. oryzicola (strain BLS256)</name>
    <dbReference type="NCBI Taxonomy" id="383407"/>
    <lineage>
        <taxon>Bacteria</taxon>
        <taxon>Pseudomonadati</taxon>
        <taxon>Pseudomonadota</taxon>
        <taxon>Gammaproteobacteria</taxon>
        <taxon>Lysobacterales</taxon>
        <taxon>Lysobacteraceae</taxon>
        <taxon>Xanthomonas</taxon>
    </lineage>
</organism>
<evidence type="ECO:0000313" key="2">
    <source>
        <dbReference type="EMBL" id="AEQ98534.1"/>
    </source>
</evidence>
<reference evidence="2 3" key="1">
    <citation type="journal article" date="2011" name="J. Bacteriol.">
        <title>Two new complete genome sequences offer insight into host and tissue specificity of plant pathogenic Xanthomonas spp.</title>
        <authorList>
            <person name="Bogdanove A.J."/>
            <person name="Koebnik R."/>
            <person name="Lu H."/>
            <person name="Furutani A."/>
            <person name="Angiuoli S.V."/>
            <person name="Patil P.B."/>
            <person name="Van Sluys M.A."/>
            <person name="Ryan R.P."/>
            <person name="Meyer D.F."/>
            <person name="Han S.W."/>
            <person name="Aparna G."/>
            <person name="Rajaram M."/>
            <person name="Delcher A.L."/>
            <person name="Phillippy A.M."/>
            <person name="Puiu D."/>
            <person name="Schatz M.C."/>
            <person name="Shumway M."/>
            <person name="Sommer D.D."/>
            <person name="Trapnell C."/>
            <person name="Benahmed F."/>
            <person name="Dimitrov G."/>
            <person name="Madupu R."/>
            <person name="Radune D."/>
            <person name="Sullivan S."/>
            <person name="Jha G."/>
            <person name="Ishihara H."/>
            <person name="Lee S.W."/>
            <person name="Pandey A."/>
            <person name="Sharma V."/>
            <person name="Sriariyanun M."/>
            <person name="Szurek B."/>
            <person name="Vera-Cruz C.M."/>
            <person name="Dorman K.S."/>
            <person name="Ronald P.C."/>
            <person name="Verdier V."/>
            <person name="Dow J.M."/>
            <person name="Sonti R.V."/>
            <person name="Tsuge S."/>
            <person name="Brendel V.P."/>
            <person name="Rabinowicz P.D."/>
            <person name="Leach J.E."/>
            <person name="White F.F."/>
            <person name="Salzberg S.L."/>
        </authorList>
    </citation>
    <scope>NUCLEOTIDE SEQUENCE [LARGE SCALE GENOMIC DNA]</scope>
    <source>
        <strain evidence="2 3">BLS256</strain>
    </source>
</reference>
<name>G7TAE5_XANOB</name>
<dbReference type="AlphaFoldDB" id="G7TAE5"/>
<dbReference type="HOGENOM" id="CLU_1577890_0_0_6"/>
<sequence>MNSCSSGGKKQKASHRNIGISAQTIATCRLRSASARPSFASSQKMLALPQLRLKKSARCSGAEDAMPIPGEATHRLYRAGGRKACCAARCELCCGTANGRIGRWGRRTGTCASTRPTGTACVRTAHICRRNPAHPTGHYPATTAAQRLQQTGLYRPAPPRPPAPSSASA</sequence>
<gene>
    <name evidence="2" type="ORF">XOC_4475</name>
</gene>
<feature type="compositionally biased region" description="Pro residues" evidence="1">
    <location>
        <begin position="156"/>
        <end position="169"/>
    </location>
</feature>
<dbReference type="KEGG" id="xor:XOC_4475"/>
<evidence type="ECO:0000313" key="3">
    <source>
        <dbReference type="Proteomes" id="UP000008851"/>
    </source>
</evidence>
<dbReference type="Proteomes" id="UP000008851">
    <property type="component" value="Chromosome"/>
</dbReference>
<protein>
    <submittedName>
        <fullName evidence="2">Uncharacterized protein</fullName>
    </submittedName>
</protein>
<feature type="region of interest" description="Disordered" evidence="1">
    <location>
        <begin position="150"/>
        <end position="169"/>
    </location>
</feature>
<dbReference type="EMBL" id="CP003057">
    <property type="protein sequence ID" value="AEQ98534.1"/>
    <property type="molecule type" value="Genomic_DNA"/>
</dbReference>
<evidence type="ECO:0000256" key="1">
    <source>
        <dbReference type="SAM" id="MobiDB-lite"/>
    </source>
</evidence>
<accession>G7TAE5</accession>
<proteinExistence type="predicted"/>